<evidence type="ECO:0000256" key="1">
    <source>
        <dbReference type="ARBA" id="ARBA00022884"/>
    </source>
</evidence>
<reference evidence="5" key="1">
    <citation type="submission" date="2021-06" db="EMBL/GenBank/DDBJ databases">
        <title>Parelaphostrongylus tenuis whole genome reference sequence.</title>
        <authorList>
            <person name="Garwood T.J."/>
            <person name="Larsen P.A."/>
            <person name="Fountain-Jones N.M."/>
            <person name="Garbe J.R."/>
            <person name="Macchietto M.G."/>
            <person name="Kania S.A."/>
            <person name="Gerhold R.W."/>
            <person name="Richards J.E."/>
            <person name="Wolf T.M."/>
        </authorList>
    </citation>
    <scope>NUCLEOTIDE SEQUENCE</scope>
    <source>
        <strain evidence="5">MNPRO001-30</strain>
        <tissue evidence="5">Meninges</tissue>
    </source>
</reference>
<evidence type="ECO:0000313" key="6">
    <source>
        <dbReference type="Proteomes" id="UP001196413"/>
    </source>
</evidence>
<dbReference type="PANTHER" id="PTHR11208">
    <property type="entry name" value="RNA-BINDING PROTEIN RELATED"/>
    <property type="match status" value="1"/>
</dbReference>
<dbReference type="GO" id="GO:0048024">
    <property type="term" value="P:regulation of mRNA splicing, via spliceosome"/>
    <property type="evidence" value="ECO:0007669"/>
    <property type="project" value="TreeGrafter"/>
</dbReference>
<dbReference type="Proteomes" id="UP001196413">
    <property type="component" value="Unassembled WGS sequence"/>
</dbReference>
<dbReference type="SMART" id="SM00322">
    <property type="entry name" value="KH"/>
    <property type="match status" value="1"/>
</dbReference>
<accession>A0AAD5MV85</accession>
<dbReference type="Gene3D" id="3.30.1370.10">
    <property type="entry name" value="K Homology domain, type 1"/>
    <property type="match status" value="1"/>
</dbReference>
<dbReference type="PROSITE" id="PS50084">
    <property type="entry name" value="KH_TYPE_1"/>
    <property type="match status" value="1"/>
</dbReference>
<feature type="region of interest" description="Disordered" evidence="3">
    <location>
        <begin position="90"/>
        <end position="113"/>
    </location>
</feature>
<evidence type="ECO:0000313" key="5">
    <source>
        <dbReference type="EMBL" id="KAJ1355447.1"/>
    </source>
</evidence>
<dbReference type="InterPro" id="IPR004087">
    <property type="entry name" value="KH_dom"/>
</dbReference>
<sequence length="471" mass="53414">MVRIRSDARSPLKGIQLERIRRNGANSQYQSHRNEMSSQIRINADNNKSHCSEWTEFSETSQRKSPLPMFDVARDDQYELQQTMSHTLFKPSDSTQFSASSFPNAGRRNESKQTMEHVELPRHIRADYDFAAHADKLVLNFIVLELTEPPPAQLARLTGDEAYLQFIRKTFDKNPVLEELAAHVVPKQLGANIQQNLAHHHGNADDSTSYVAGIQDKRLLQLINKVLERRNISSQNSHAQTKLRRSMRTQSTDNVLQQQVKSANISDQRENCVSNRQFTHGISLTQTISIEQNSNGLTIQHGKDPIKAPSNVDTIPVARQELQIPLYSEIIEKETFNGVTMSMKIYIPSPPPGTKCNYVGRIIGPNGMTIRDLQLETGCQISIRGKGTVKDKKLLRKLHRRGRLEHLKEDTHVLIEAESPSRDGCRFLIENAKKRISKLFTPEFDDLKRQQLSDLAVVRGACKLISLSQST</sequence>
<evidence type="ECO:0000256" key="2">
    <source>
        <dbReference type="PROSITE-ProRule" id="PRU00117"/>
    </source>
</evidence>
<dbReference type="SUPFAM" id="SSF54791">
    <property type="entry name" value="Eukaryotic type KH-domain (KH-domain type I)"/>
    <property type="match status" value="1"/>
</dbReference>
<evidence type="ECO:0000256" key="3">
    <source>
        <dbReference type="SAM" id="MobiDB-lite"/>
    </source>
</evidence>
<keyword evidence="6" id="KW-1185">Reference proteome</keyword>
<feature type="region of interest" description="Disordered" evidence="3">
    <location>
        <begin position="234"/>
        <end position="254"/>
    </location>
</feature>
<gene>
    <name evidence="5" type="ORF">KIN20_012844</name>
</gene>
<dbReference type="PANTHER" id="PTHR11208:SF42">
    <property type="entry name" value="QUAKING RELATED 54B, ISOFORM E"/>
    <property type="match status" value="1"/>
</dbReference>
<dbReference type="InterPro" id="IPR045071">
    <property type="entry name" value="BBP-like"/>
</dbReference>
<dbReference type="InterPro" id="IPR036612">
    <property type="entry name" value="KH_dom_type_1_sf"/>
</dbReference>
<dbReference type="InterPro" id="IPR055256">
    <property type="entry name" value="KH_1_KHDC4/BBP-like"/>
</dbReference>
<dbReference type="GO" id="GO:0003729">
    <property type="term" value="F:mRNA binding"/>
    <property type="evidence" value="ECO:0007669"/>
    <property type="project" value="TreeGrafter"/>
</dbReference>
<proteinExistence type="predicted"/>
<comment type="caution">
    <text evidence="5">The sequence shown here is derived from an EMBL/GenBank/DDBJ whole genome shotgun (WGS) entry which is preliminary data.</text>
</comment>
<dbReference type="AlphaFoldDB" id="A0AAD5MV85"/>
<feature type="domain" description="K Homology" evidence="4">
    <location>
        <begin position="339"/>
        <end position="441"/>
    </location>
</feature>
<dbReference type="Pfam" id="PF22675">
    <property type="entry name" value="KH-I_KHDC4-BBP"/>
    <property type="match status" value="1"/>
</dbReference>
<dbReference type="GO" id="GO:0005634">
    <property type="term" value="C:nucleus"/>
    <property type="evidence" value="ECO:0007669"/>
    <property type="project" value="TreeGrafter"/>
</dbReference>
<organism evidence="5 6">
    <name type="scientific">Parelaphostrongylus tenuis</name>
    <name type="common">Meningeal worm</name>
    <dbReference type="NCBI Taxonomy" id="148309"/>
    <lineage>
        <taxon>Eukaryota</taxon>
        <taxon>Metazoa</taxon>
        <taxon>Ecdysozoa</taxon>
        <taxon>Nematoda</taxon>
        <taxon>Chromadorea</taxon>
        <taxon>Rhabditida</taxon>
        <taxon>Rhabditina</taxon>
        <taxon>Rhabditomorpha</taxon>
        <taxon>Strongyloidea</taxon>
        <taxon>Metastrongylidae</taxon>
        <taxon>Parelaphostrongylus</taxon>
    </lineage>
</organism>
<protein>
    <recommendedName>
        <fullName evidence="4">K Homology domain-containing protein</fullName>
    </recommendedName>
</protein>
<name>A0AAD5MV85_PARTN</name>
<evidence type="ECO:0000259" key="4">
    <source>
        <dbReference type="SMART" id="SM00322"/>
    </source>
</evidence>
<keyword evidence="1 2" id="KW-0694">RNA-binding</keyword>
<feature type="compositionally biased region" description="Polar residues" evidence="3">
    <location>
        <begin position="90"/>
        <end position="103"/>
    </location>
</feature>
<dbReference type="EMBL" id="JAHQIW010002477">
    <property type="protein sequence ID" value="KAJ1355447.1"/>
    <property type="molecule type" value="Genomic_DNA"/>
</dbReference>